<proteinExistence type="predicted"/>
<dbReference type="PANTHER" id="PTHR24216:SF65">
    <property type="entry name" value="PAXILLIN-LIKE PROTEIN 1"/>
    <property type="match status" value="1"/>
</dbReference>
<evidence type="ECO:0000256" key="1">
    <source>
        <dbReference type="SAM" id="MobiDB-lite"/>
    </source>
</evidence>
<dbReference type="EMBL" id="GL378345">
    <property type="protein sequence ID" value="EFJ47334.1"/>
    <property type="molecule type" value="Genomic_DNA"/>
</dbReference>
<dbReference type="Proteomes" id="UP000001058">
    <property type="component" value="Unassembled WGS sequence"/>
</dbReference>
<dbReference type="PANTHER" id="PTHR24216">
    <property type="entry name" value="PAXILLIN-RELATED"/>
    <property type="match status" value="1"/>
</dbReference>
<feature type="compositionally biased region" description="Pro residues" evidence="1">
    <location>
        <begin position="590"/>
        <end position="605"/>
    </location>
</feature>
<feature type="compositionally biased region" description="Pro residues" evidence="1">
    <location>
        <begin position="494"/>
        <end position="519"/>
    </location>
</feature>
<feature type="region of interest" description="Disordered" evidence="1">
    <location>
        <begin position="441"/>
        <end position="606"/>
    </location>
</feature>
<dbReference type="OrthoDB" id="533753at2759"/>
<dbReference type="KEGG" id="vcn:VOLCADRAFT_92109"/>
<reference evidence="2 3" key="1">
    <citation type="journal article" date="2010" name="Science">
        <title>Genomic analysis of organismal complexity in the multicellular green alga Volvox carteri.</title>
        <authorList>
            <person name="Prochnik S.E."/>
            <person name="Umen J."/>
            <person name="Nedelcu A.M."/>
            <person name="Hallmann A."/>
            <person name="Miller S.M."/>
            <person name="Nishii I."/>
            <person name="Ferris P."/>
            <person name="Kuo A."/>
            <person name="Mitros T."/>
            <person name="Fritz-Laylin L.K."/>
            <person name="Hellsten U."/>
            <person name="Chapman J."/>
            <person name="Simakov O."/>
            <person name="Rensing S.A."/>
            <person name="Terry A."/>
            <person name="Pangilinan J."/>
            <person name="Kapitonov V."/>
            <person name="Jurka J."/>
            <person name="Salamov A."/>
            <person name="Shapiro H."/>
            <person name="Schmutz J."/>
            <person name="Grimwood J."/>
            <person name="Lindquist E."/>
            <person name="Lucas S."/>
            <person name="Grigoriev I.V."/>
            <person name="Schmitt R."/>
            <person name="Kirk D."/>
            <person name="Rokhsar D.S."/>
        </authorList>
    </citation>
    <scope>NUCLEOTIDE SEQUENCE [LARGE SCALE GENOMIC DNA]</scope>
    <source>
        <strain evidence="3">f. Nagariensis / Eve</strain>
    </source>
</reference>
<dbReference type="AlphaFoldDB" id="D8TYM1"/>
<accession>D8TYM1</accession>
<organism evidence="3">
    <name type="scientific">Volvox carteri f. nagariensis</name>
    <dbReference type="NCBI Taxonomy" id="3068"/>
    <lineage>
        <taxon>Eukaryota</taxon>
        <taxon>Viridiplantae</taxon>
        <taxon>Chlorophyta</taxon>
        <taxon>core chlorophytes</taxon>
        <taxon>Chlorophyceae</taxon>
        <taxon>CS clade</taxon>
        <taxon>Chlamydomonadales</taxon>
        <taxon>Volvocaceae</taxon>
        <taxon>Volvox</taxon>
    </lineage>
</organism>
<dbReference type="RefSeq" id="XP_002951523.1">
    <property type="nucleotide sequence ID" value="XM_002951477.1"/>
</dbReference>
<name>D8TYM1_VOLCA</name>
<feature type="compositionally biased region" description="Pro residues" evidence="1">
    <location>
        <begin position="526"/>
        <end position="539"/>
    </location>
</feature>
<dbReference type="GeneID" id="9615607"/>
<gene>
    <name evidence="2" type="ORF">VOLCADRAFT_92109</name>
</gene>
<dbReference type="InParanoid" id="D8TYM1"/>
<sequence length="807" mass="86657">MDATSDVLDFDWNDGPNNLLVQFQQLGFNVQVSHAHQPNLLGSDKPSAYVVPVQNGHLFYSSVEDMSAVAAYVQSGGLVIILDANHGEGEALRNFVSSCLGYEGTWSHCKQLKANSRGLAVLNGYASKSFLSDAADPWPQALENASTITYLTWCRHEDISAVTLPLYELQDDSTRVAVQAFSKVNNPGAVVWLGYDWTDGPQDQWGALLKKLVTDFAQGAYYAPLFGNADAHPLFAVDTVLETASDVVADVAEIVRRFLAVSGTYPSPPANPPPSSPPELTGFPPLPLGKAMEVAKYTAVYEEPAGEEFDFTGLINRLKISVAAANDVPTGNVIVNFMIFPNGTGLRGHWRRRAIETSERILTDTEIAEMYAKTDMRPLELYLVSKAPITDEMMLQLAQEETEFIRRAMLDGTADNAAQGGLLQIGYLVIKIISVAYPPSPPPSPPLEPGQIAPPMMPPSPPERPSFPPPSPPVNFTRIELETGAFGVKDGWSPPSPSPPQQPSPPPMPPSSPLSPSHPSPSALPSQPPPVFPSPPAPPSQVSLSPPLPSPSLPSPKPSSPKPSSPKPPSPKPPAPSPLPKPRSPKAPRKPPSPKPPSPAAPPPSLFIKVTNVSAHGARGSSRSLVWNDDGDFKSQLTKQSPLQLVYPAKPSCPTTCTACQYAWKATADQLSVAVFFKEPIQISRIYLKQIRNSGVITVQFIRWVYPPRGVVEGNLGRTVWNVTDDTSMCQSVLAINVGPAKSGMNLAVPAGGSPANLPTKLQATAIGGVLVTMERPRNAGLNYGPFLEWIRFSGRALYPSGLVPYN</sequence>
<evidence type="ECO:0000313" key="3">
    <source>
        <dbReference type="Proteomes" id="UP000001058"/>
    </source>
</evidence>
<keyword evidence="3" id="KW-1185">Reference proteome</keyword>
<protein>
    <submittedName>
        <fullName evidence="2">Uncharacterized protein</fullName>
    </submittedName>
</protein>
<feature type="compositionally biased region" description="Pro residues" evidence="1">
    <location>
        <begin position="455"/>
        <end position="473"/>
    </location>
</feature>
<evidence type="ECO:0000313" key="2">
    <source>
        <dbReference type="EMBL" id="EFJ47334.1"/>
    </source>
</evidence>
<feature type="compositionally biased region" description="Pro residues" evidence="1">
    <location>
        <begin position="546"/>
        <end position="582"/>
    </location>
</feature>